<dbReference type="InParanoid" id="A0A061E6A2"/>
<proteinExistence type="predicted"/>
<dbReference type="Gramene" id="EOY00506">
    <property type="protein sequence ID" value="EOY00506"/>
    <property type="gene ID" value="TCM_010390"/>
</dbReference>
<evidence type="ECO:0000313" key="2">
    <source>
        <dbReference type="Proteomes" id="UP000026915"/>
    </source>
</evidence>
<dbReference type="AlphaFoldDB" id="A0A061E6A2"/>
<keyword evidence="2" id="KW-1185">Reference proteome</keyword>
<sequence>MVRYLLYKYGIAVLNKILRSEAELDIGRAGLRELQVLFRVDQDWRPLCLSTVIFREGFVGYFYNPTSQIQC</sequence>
<protein>
    <submittedName>
        <fullName evidence="1">Uncharacterized protein</fullName>
    </submittedName>
</protein>
<reference evidence="1 2" key="1">
    <citation type="journal article" date="2013" name="Genome Biol.">
        <title>The genome sequence of the most widely cultivated cacao type and its use to identify candidate genes regulating pod color.</title>
        <authorList>
            <person name="Motamayor J.C."/>
            <person name="Mockaitis K."/>
            <person name="Schmutz J."/>
            <person name="Haiminen N."/>
            <person name="Iii D.L."/>
            <person name="Cornejo O."/>
            <person name="Findley S.D."/>
            <person name="Zheng P."/>
            <person name="Utro F."/>
            <person name="Royaert S."/>
            <person name="Saski C."/>
            <person name="Jenkins J."/>
            <person name="Podicheti R."/>
            <person name="Zhao M."/>
            <person name="Scheffler B.E."/>
            <person name="Stack J.C."/>
            <person name="Feltus F.A."/>
            <person name="Mustiga G.M."/>
            <person name="Amores F."/>
            <person name="Phillips W."/>
            <person name="Marelli J.P."/>
            <person name="May G.D."/>
            <person name="Shapiro H."/>
            <person name="Ma J."/>
            <person name="Bustamante C.D."/>
            <person name="Schnell R.J."/>
            <person name="Main D."/>
            <person name="Gilbert D."/>
            <person name="Parida L."/>
            <person name="Kuhn D.N."/>
        </authorList>
    </citation>
    <scope>NUCLEOTIDE SEQUENCE [LARGE SCALE GENOMIC DNA]</scope>
    <source>
        <strain evidence="2">cv. Matina 1-6</strain>
    </source>
</reference>
<evidence type="ECO:0000313" key="1">
    <source>
        <dbReference type="EMBL" id="EOY00506.1"/>
    </source>
</evidence>
<name>A0A061E6A2_THECC</name>
<gene>
    <name evidence="1" type="ORF">TCM_010390</name>
</gene>
<accession>A0A061E6A2</accession>
<dbReference type="EMBL" id="CM001880">
    <property type="protein sequence ID" value="EOY00506.1"/>
    <property type="molecule type" value="Genomic_DNA"/>
</dbReference>
<organism evidence="1 2">
    <name type="scientific">Theobroma cacao</name>
    <name type="common">Cacao</name>
    <name type="synonym">Cocoa</name>
    <dbReference type="NCBI Taxonomy" id="3641"/>
    <lineage>
        <taxon>Eukaryota</taxon>
        <taxon>Viridiplantae</taxon>
        <taxon>Streptophyta</taxon>
        <taxon>Embryophyta</taxon>
        <taxon>Tracheophyta</taxon>
        <taxon>Spermatophyta</taxon>
        <taxon>Magnoliopsida</taxon>
        <taxon>eudicotyledons</taxon>
        <taxon>Gunneridae</taxon>
        <taxon>Pentapetalae</taxon>
        <taxon>rosids</taxon>
        <taxon>malvids</taxon>
        <taxon>Malvales</taxon>
        <taxon>Malvaceae</taxon>
        <taxon>Byttnerioideae</taxon>
        <taxon>Theobroma</taxon>
    </lineage>
</organism>
<dbReference type="HOGENOM" id="CLU_2745146_0_0_1"/>
<dbReference type="Proteomes" id="UP000026915">
    <property type="component" value="Chromosome 2"/>
</dbReference>